<dbReference type="PROSITE" id="PS01081">
    <property type="entry name" value="HTH_TETR_1"/>
    <property type="match status" value="1"/>
</dbReference>
<dbReference type="SUPFAM" id="SSF46689">
    <property type="entry name" value="Homeodomain-like"/>
    <property type="match status" value="1"/>
</dbReference>
<dbReference type="EMBL" id="JAUUCC010000002">
    <property type="protein sequence ID" value="MEE2049126.1"/>
    <property type="molecule type" value="Genomic_DNA"/>
</dbReference>
<organism evidence="4 5">
    <name type="scientific">Nocardiopsis tropica</name>
    <dbReference type="NCBI Taxonomy" id="109330"/>
    <lineage>
        <taxon>Bacteria</taxon>
        <taxon>Bacillati</taxon>
        <taxon>Actinomycetota</taxon>
        <taxon>Actinomycetes</taxon>
        <taxon>Streptosporangiales</taxon>
        <taxon>Nocardiopsidaceae</taxon>
        <taxon>Nocardiopsis</taxon>
    </lineage>
</organism>
<dbReference type="PANTHER" id="PTHR30055">
    <property type="entry name" value="HTH-TYPE TRANSCRIPTIONAL REGULATOR RUTR"/>
    <property type="match status" value="1"/>
</dbReference>
<evidence type="ECO:0000256" key="1">
    <source>
        <dbReference type="ARBA" id="ARBA00023125"/>
    </source>
</evidence>
<dbReference type="RefSeq" id="WP_330156428.1">
    <property type="nucleotide sequence ID" value="NZ_BAAAJA010000013.1"/>
</dbReference>
<name>A0ABU7KIK3_9ACTN</name>
<dbReference type="PANTHER" id="PTHR30055:SF146">
    <property type="entry name" value="HTH-TYPE TRANSCRIPTIONAL DUAL REGULATOR CECR"/>
    <property type="match status" value="1"/>
</dbReference>
<feature type="DNA-binding region" description="H-T-H motif" evidence="2">
    <location>
        <begin position="38"/>
        <end position="57"/>
    </location>
</feature>
<dbReference type="InterPro" id="IPR001647">
    <property type="entry name" value="HTH_TetR"/>
</dbReference>
<evidence type="ECO:0000256" key="2">
    <source>
        <dbReference type="PROSITE-ProRule" id="PRU00335"/>
    </source>
</evidence>
<accession>A0ABU7KIK3</accession>
<dbReference type="InterPro" id="IPR009057">
    <property type="entry name" value="Homeodomain-like_sf"/>
</dbReference>
<dbReference type="InterPro" id="IPR023772">
    <property type="entry name" value="DNA-bd_HTH_TetR-type_CS"/>
</dbReference>
<dbReference type="Pfam" id="PF00440">
    <property type="entry name" value="TetR_N"/>
    <property type="match status" value="1"/>
</dbReference>
<protein>
    <submittedName>
        <fullName evidence="4">TetR/AcrR family transcriptional regulator</fullName>
    </submittedName>
</protein>
<feature type="domain" description="HTH tetR-type" evidence="3">
    <location>
        <begin position="15"/>
        <end position="75"/>
    </location>
</feature>
<evidence type="ECO:0000259" key="3">
    <source>
        <dbReference type="PROSITE" id="PS50977"/>
    </source>
</evidence>
<comment type="caution">
    <text evidence="4">The sequence shown here is derived from an EMBL/GenBank/DDBJ whole genome shotgun (WGS) entry which is preliminary data.</text>
</comment>
<keyword evidence="1 2" id="KW-0238">DNA-binding</keyword>
<dbReference type="InterPro" id="IPR050109">
    <property type="entry name" value="HTH-type_TetR-like_transc_reg"/>
</dbReference>
<dbReference type="Pfam" id="PF14246">
    <property type="entry name" value="TetR_C_7"/>
    <property type="match status" value="1"/>
</dbReference>
<evidence type="ECO:0000313" key="4">
    <source>
        <dbReference type="EMBL" id="MEE2049126.1"/>
    </source>
</evidence>
<dbReference type="Gene3D" id="1.10.357.10">
    <property type="entry name" value="Tetracycline Repressor, domain 2"/>
    <property type="match status" value="1"/>
</dbReference>
<dbReference type="PRINTS" id="PR00455">
    <property type="entry name" value="HTHTETR"/>
</dbReference>
<dbReference type="InterPro" id="IPR039536">
    <property type="entry name" value="TetR_C_Proteobacteria"/>
</dbReference>
<evidence type="ECO:0000313" key="5">
    <source>
        <dbReference type="Proteomes" id="UP001348641"/>
    </source>
</evidence>
<reference evidence="4 5" key="1">
    <citation type="submission" date="2023-07" db="EMBL/GenBank/DDBJ databases">
        <authorList>
            <person name="Girao M."/>
            <person name="Carvalho M.F."/>
        </authorList>
    </citation>
    <scope>NUCLEOTIDE SEQUENCE [LARGE SCALE GENOMIC DNA]</scope>
    <source>
        <strain evidence="4 5">66/93</strain>
    </source>
</reference>
<gene>
    <name evidence="4" type="ORF">Q8A49_01280</name>
</gene>
<dbReference type="Proteomes" id="UP001348641">
    <property type="component" value="Unassembled WGS sequence"/>
</dbReference>
<proteinExistence type="predicted"/>
<dbReference type="PROSITE" id="PS50977">
    <property type="entry name" value="HTH_TETR_2"/>
    <property type="match status" value="1"/>
</dbReference>
<sequence>MSTAEARPAPRGGRADKHAMILDGALRVFARCGYPRASVDVIAKEAGVSTRTIYNHFRDKTELYTAVVSASTEAVSAHHIALIDRHLRKVTDLRTDLTDLAVDWSSDRPEHEAHFALFRQSRSVPEIPEQTLEEWYRNGPVRVRAALARRLEDLAARGLLRVDDPELAALQFSVLVSLPDPSGHSRPRGREEAARFAAEGVRTFLHGHAPAEG</sequence>